<reference evidence="2" key="2">
    <citation type="submission" date="2014-07" db="EMBL/GenBank/DDBJ databases">
        <title>Initial genome analysis of the psychrotolerant acidophile Acidithiobacillus ferrivorans CF27: insights into iron and sulfur oxidation pathways and into biofilm formation.</title>
        <authorList>
            <person name="Talla E."/>
            <person name="Hedrich S."/>
            <person name="Mangenot S."/>
            <person name="Ji B."/>
            <person name="Johnson D.B."/>
            <person name="Barbe V."/>
            <person name="Bonnefoy V."/>
        </authorList>
    </citation>
    <scope>NUCLEOTIDE SEQUENCE [LARGE SCALE GENOMIC DNA]</scope>
    <source>
        <strain evidence="2">CF27</strain>
    </source>
</reference>
<evidence type="ECO:0000256" key="1">
    <source>
        <dbReference type="SAM" id="Phobius"/>
    </source>
</evidence>
<dbReference type="EMBL" id="LT841305">
    <property type="protein sequence ID" value="SMH65689.1"/>
    <property type="molecule type" value="Genomic_DNA"/>
</dbReference>
<keyword evidence="1" id="KW-0812">Transmembrane</keyword>
<keyword evidence="1" id="KW-1133">Transmembrane helix</keyword>
<feature type="transmembrane region" description="Helical" evidence="1">
    <location>
        <begin position="57"/>
        <end position="83"/>
    </location>
</feature>
<sequence>MQEQQLMNLAREYYRDVYGLLIGASYWKERFFIGITNVVMLWAVLSVIIFTCKKNELWHSILELTLFFLISYAIYLFYIIYWLNKAYQKRTKISKTGIQYKEAVINNLEIRYNVGRDDIVDALSKTLLGKSMLYALTPFNPGIFSLFLSLLIAAIFGLIFSGKATNNVWLIIADVVSVSAYLFIQYAICVRAFIWRMEEGIIPARYLPLYFLRGDIEKINFS</sequence>
<name>A0A060UT99_9PROT</name>
<reference evidence="3 4" key="3">
    <citation type="submission" date="2017-03" db="EMBL/GenBank/DDBJ databases">
        <authorList>
            <person name="Regsiter A."/>
            <person name="William W."/>
        </authorList>
    </citation>
    <scope>NUCLEOTIDE SEQUENCE [LARGE SCALE GENOMIC DNA]</scope>
    <source>
        <strain evidence="3">PRJEB5721</strain>
    </source>
</reference>
<accession>A0A060UT99</accession>
<gene>
    <name evidence="3" type="ORF">AFERRI_20472</name>
    <name evidence="2" type="ORF">AFERRI_370087</name>
</gene>
<feature type="transmembrane region" description="Helical" evidence="1">
    <location>
        <begin position="31"/>
        <end position="51"/>
    </location>
</feature>
<organism evidence="2">
    <name type="scientific">Acidithiobacillus ferrivorans</name>
    <dbReference type="NCBI Taxonomy" id="160808"/>
    <lineage>
        <taxon>Bacteria</taxon>
        <taxon>Pseudomonadati</taxon>
        <taxon>Pseudomonadota</taxon>
        <taxon>Acidithiobacillia</taxon>
        <taxon>Acidithiobacillales</taxon>
        <taxon>Acidithiobacillaceae</taxon>
        <taxon>Acidithiobacillus</taxon>
    </lineage>
</organism>
<dbReference type="AlphaFoldDB" id="A0A060UT99"/>
<dbReference type="EMBL" id="CCCS020000031">
    <property type="protein sequence ID" value="CDQ09983.1"/>
    <property type="molecule type" value="Genomic_DNA"/>
</dbReference>
<evidence type="ECO:0000313" key="2">
    <source>
        <dbReference type="EMBL" id="CDQ09983.1"/>
    </source>
</evidence>
<evidence type="ECO:0000313" key="3">
    <source>
        <dbReference type="EMBL" id="SMH65689.1"/>
    </source>
</evidence>
<feature type="transmembrane region" description="Helical" evidence="1">
    <location>
        <begin position="168"/>
        <end position="188"/>
    </location>
</feature>
<dbReference type="Proteomes" id="UP000193925">
    <property type="component" value="Chromosome AFERRI"/>
</dbReference>
<evidence type="ECO:0000313" key="4">
    <source>
        <dbReference type="Proteomes" id="UP000193925"/>
    </source>
</evidence>
<protein>
    <submittedName>
        <fullName evidence="2">Uncharacterized protein</fullName>
    </submittedName>
</protein>
<reference evidence="2" key="1">
    <citation type="submission" date="2014-03" db="EMBL/GenBank/DDBJ databases">
        <authorList>
            <person name="Genoscope - CEA"/>
        </authorList>
    </citation>
    <scope>NUCLEOTIDE SEQUENCE [LARGE SCALE GENOMIC DNA]</scope>
    <source>
        <strain evidence="2">CF27</strain>
    </source>
</reference>
<proteinExistence type="predicted"/>
<feature type="transmembrane region" description="Helical" evidence="1">
    <location>
        <begin position="142"/>
        <end position="162"/>
    </location>
</feature>
<dbReference type="RefSeq" id="WP_035192242.1">
    <property type="nucleotide sequence ID" value="NZ_CCCS020000031.1"/>
</dbReference>
<keyword evidence="4" id="KW-1185">Reference proteome</keyword>
<keyword evidence="1" id="KW-0472">Membrane</keyword>